<evidence type="ECO:0000313" key="1">
    <source>
        <dbReference type="EMBL" id="GIX98773.1"/>
    </source>
</evidence>
<proteinExistence type="predicted"/>
<comment type="caution">
    <text evidence="1">The sequence shown here is derived from an EMBL/GenBank/DDBJ whole genome shotgun (WGS) entry which is preliminary data.</text>
</comment>
<evidence type="ECO:0000313" key="2">
    <source>
        <dbReference type="Proteomes" id="UP001054945"/>
    </source>
</evidence>
<sequence length="111" mass="12165">MSLASTKEDRITKTLIITSCGLPIEIMVESQCCPGCLLIHLFLLSKHSLKLNSTLKTMICAVIEILSLSNPGITAVSPQDKHCATEWTVRTPFGYLSVGVTSRMIKKQILC</sequence>
<keyword evidence="2" id="KW-1185">Reference proteome</keyword>
<accession>A0AAV4PP39</accession>
<dbReference type="AlphaFoldDB" id="A0AAV4PP39"/>
<dbReference type="EMBL" id="BPLR01004961">
    <property type="protein sequence ID" value="GIX98773.1"/>
    <property type="molecule type" value="Genomic_DNA"/>
</dbReference>
<gene>
    <name evidence="1" type="ORF">CEXT_699781</name>
</gene>
<reference evidence="1 2" key="1">
    <citation type="submission" date="2021-06" db="EMBL/GenBank/DDBJ databases">
        <title>Caerostris extrusa draft genome.</title>
        <authorList>
            <person name="Kono N."/>
            <person name="Arakawa K."/>
        </authorList>
    </citation>
    <scope>NUCLEOTIDE SEQUENCE [LARGE SCALE GENOMIC DNA]</scope>
</reference>
<organism evidence="1 2">
    <name type="scientific">Caerostris extrusa</name>
    <name type="common">Bark spider</name>
    <name type="synonym">Caerostris bankana</name>
    <dbReference type="NCBI Taxonomy" id="172846"/>
    <lineage>
        <taxon>Eukaryota</taxon>
        <taxon>Metazoa</taxon>
        <taxon>Ecdysozoa</taxon>
        <taxon>Arthropoda</taxon>
        <taxon>Chelicerata</taxon>
        <taxon>Arachnida</taxon>
        <taxon>Araneae</taxon>
        <taxon>Araneomorphae</taxon>
        <taxon>Entelegynae</taxon>
        <taxon>Araneoidea</taxon>
        <taxon>Araneidae</taxon>
        <taxon>Caerostris</taxon>
    </lineage>
</organism>
<dbReference type="Proteomes" id="UP001054945">
    <property type="component" value="Unassembled WGS sequence"/>
</dbReference>
<name>A0AAV4PP39_CAEEX</name>
<protein>
    <submittedName>
        <fullName evidence="1">Uncharacterized protein</fullName>
    </submittedName>
</protein>